<gene>
    <name evidence="2" type="ORF">KQX62_09455</name>
</gene>
<proteinExistence type="predicted"/>
<evidence type="ECO:0000256" key="1">
    <source>
        <dbReference type="SAM" id="MobiDB-lite"/>
    </source>
</evidence>
<dbReference type="Proteomes" id="UP001163166">
    <property type="component" value="Chromosome"/>
</dbReference>
<accession>A0AAX3E5X1</accession>
<dbReference type="AlphaFoldDB" id="A0AAX3E5X1"/>
<evidence type="ECO:0000313" key="2">
    <source>
        <dbReference type="EMBL" id="UYO41492.1"/>
    </source>
</evidence>
<dbReference type="RefSeq" id="WP_413776045.1">
    <property type="nucleotide sequence ID" value="NZ_CP076676.1"/>
</dbReference>
<name>A0AAX3E5X1_RHOPL</name>
<sequence length="103" mass="10928">MSRSITRTPRTAAITITITITMALGLAALGAGLIAGSAAALARGGAANIMDSPGYQRALQESRKRLQQQPGPTMAQPFAAPPVAYPHPERRPGPKRRHRAPRH</sequence>
<protein>
    <submittedName>
        <fullName evidence="2">Uncharacterized protein</fullName>
    </submittedName>
</protein>
<feature type="region of interest" description="Disordered" evidence="1">
    <location>
        <begin position="55"/>
        <end position="103"/>
    </location>
</feature>
<dbReference type="EMBL" id="CP076676">
    <property type="protein sequence ID" value="UYO41492.1"/>
    <property type="molecule type" value="Genomic_DNA"/>
</dbReference>
<feature type="compositionally biased region" description="Basic residues" evidence="1">
    <location>
        <begin position="93"/>
        <end position="103"/>
    </location>
</feature>
<evidence type="ECO:0000313" key="3">
    <source>
        <dbReference type="Proteomes" id="UP001163166"/>
    </source>
</evidence>
<organism evidence="2 3">
    <name type="scientific">Rhodopseudomonas palustris</name>
    <dbReference type="NCBI Taxonomy" id="1076"/>
    <lineage>
        <taxon>Bacteria</taxon>
        <taxon>Pseudomonadati</taxon>
        <taxon>Pseudomonadota</taxon>
        <taxon>Alphaproteobacteria</taxon>
        <taxon>Hyphomicrobiales</taxon>
        <taxon>Nitrobacteraceae</taxon>
        <taxon>Rhodopseudomonas</taxon>
    </lineage>
</organism>
<reference evidence="2" key="1">
    <citation type="journal article" date="2022" name="Biol. Control">
        <title>In silico genomic analysis of Rhodopseudomonas palustris strains revealed potential biocontrol agents and crop yield enhancers.</title>
        <authorList>
            <person name="Surachat K."/>
            <person name="Kantachote D."/>
            <person name="Deachamag P."/>
            <person name="Wonglapsuwan M."/>
        </authorList>
    </citation>
    <scope>NUCLEOTIDE SEQUENCE</scope>
    <source>
        <strain evidence="2">TLS06</strain>
    </source>
</reference>